<dbReference type="Gene3D" id="6.10.250.2440">
    <property type="match status" value="2"/>
</dbReference>
<evidence type="ECO:0000313" key="3">
    <source>
        <dbReference type="Proteomes" id="UP000807342"/>
    </source>
</evidence>
<dbReference type="AlphaFoldDB" id="A0A9P5XNI0"/>
<gene>
    <name evidence="2" type="ORF">P691DRAFT_717210</name>
</gene>
<evidence type="ECO:0000313" key="2">
    <source>
        <dbReference type="EMBL" id="KAF9454638.1"/>
    </source>
</evidence>
<accession>A0A9P5XNI0</accession>
<comment type="caution">
    <text evidence="2">The sequence shown here is derived from an EMBL/GenBank/DDBJ whole genome shotgun (WGS) entry which is preliminary data.</text>
</comment>
<proteinExistence type="predicted"/>
<organism evidence="2 3">
    <name type="scientific">Macrolepiota fuliginosa MF-IS2</name>
    <dbReference type="NCBI Taxonomy" id="1400762"/>
    <lineage>
        <taxon>Eukaryota</taxon>
        <taxon>Fungi</taxon>
        <taxon>Dikarya</taxon>
        <taxon>Basidiomycota</taxon>
        <taxon>Agaricomycotina</taxon>
        <taxon>Agaricomycetes</taxon>
        <taxon>Agaricomycetidae</taxon>
        <taxon>Agaricales</taxon>
        <taxon>Agaricineae</taxon>
        <taxon>Agaricaceae</taxon>
        <taxon>Macrolepiota</taxon>
    </lineage>
</organism>
<feature type="compositionally biased region" description="Polar residues" evidence="1">
    <location>
        <begin position="39"/>
        <end position="56"/>
    </location>
</feature>
<evidence type="ECO:0000256" key="1">
    <source>
        <dbReference type="SAM" id="MobiDB-lite"/>
    </source>
</evidence>
<dbReference type="Proteomes" id="UP000807342">
    <property type="component" value="Unassembled WGS sequence"/>
</dbReference>
<reference evidence="2" key="1">
    <citation type="submission" date="2020-11" db="EMBL/GenBank/DDBJ databases">
        <authorList>
            <consortium name="DOE Joint Genome Institute"/>
            <person name="Ahrendt S."/>
            <person name="Riley R."/>
            <person name="Andreopoulos W."/>
            <person name="Labutti K."/>
            <person name="Pangilinan J."/>
            <person name="Ruiz-Duenas F.J."/>
            <person name="Barrasa J.M."/>
            <person name="Sanchez-Garcia M."/>
            <person name="Camarero S."/>
            <person name="Miyauchi S."/>
            <person name="Serrano A."/>
            <person name="Linde D."/>
            <person name="Babiker R."/>
            <person name="Drula E."/>
            <person name="Ayuso-Fernandez I."/>
            <person name="Pacheco R."/>
            <person name="Padilla G."/>
            <person name="Ferreira P."/>
            <person name="Barriuso J."/>
            <person name="Kellner H."/>
            <person name="Castanera R."/>
            <person name="Alfaro M."/>
            <person name="Ramirez L."/>
            <person name="Pisabarro A.G."/>
            <person name="Kuo A."/>
            <person name="Tritt A."/>
            <person name="Lipzen A."/>
            <person name="He G."/>
            <person name="Yan M."/>
            <person name="Ng V."/>
            <person name="Cullen D."/>
            <person name="Martin F."/>
            <person name="Rosso M.-N."/>
            <person name="Henrissat B."/>
            <person name="Hibbett D."/>
            <person name="Martinez A.T."/>
            <person name="Grigoriev I.V."/>
        </authorList>
    </citation>
    <scope>NUCLEOTIDE SEQUENCE</scope>
    <source>
        <strain evidence="2">MF-IS2</strain>
    </source>
</reference>
<dbReference type="OrthoDB" id="2348401at2759"/>
<evidence type="ECO:0008006" key="4">
    <source>
        <dbReference type="Google" id="ProtNLM"/>
    </source>
</evidence>
<dbReference type="Pfam" id="PF04119">
    <property type="entry name" value="HSP9_HSP12"/>
    <property type="match status" value="1"/>
</dbReference>
<feature type="compositionally biased region" description="Polar residues" evidence="1">
    <location>
        <begin position="1"/>
        <end position="14"/>
    </location>
</feature>
<feature type="region of interest" description="Disordered" evidence="1">
    <location>
        <begin position="1"/>
        <end position="86"/>
    </location>
</feature>
<dbReference type="PIRSF" id="PIRSF002590">
    <property type="entry name" value="HSP9/HSP12_fun"/>
    <property type="match status" value="1"/>
</dbReference>
<name>A0A9P5XNI0_9AGAR</name>
<sequence length="86" mass="9123">MSDTGRQSFTNKAESTVKPDSQKSNMEQLGDKMKGTMDSAASSMQPNSQKSDTQHLGDSMTGGANEDKDSMLGKAKNAMGMGNKDT</sequence>
<keyword evidence="3" id="KW-1185">Reference proteome</keyword>
<protein>
    <recommendedName>
        <fullName evidence="4">Heat shock protein 9/12-domain-containing protein</fullName>
    </recommendedName>
</protein>
<dbReference type="InterPro" id="IPR007250">
    <property type="entry name" value="HSP9_HSP12"/>
</dbReference>
<dbReference type="EMBL" id="MU151053">
    <property type="protein sequence ID" value="KAF9454638.1"/>
    <property type="molecule type" value="Genomic_DNA"/>
</dbReference>